<dbReference type="STRING" id="198628.Dda3937_03943"/>
<proteinExistence type="predicted"/>
<accession>E0SC66</accession>
<evidence type="ECO:0000313" key="1">
    <source>
        <dbReference type="EMBL" id="ADM99663.1"/>
    </source>
</evidence>
<dbReference type="HOGENOM" id="CLU_2896847_0_0_6"/>
<sequence>MLNVKLAATATRTTRSITRKPDQSACAGTDNWLVAVATKAILTFHFTQLILNNLSLCLSSPL</sequence>
<reference evidence="1 2" key="1">
    <citation type="journal article" date="2011" name="J. Bacteriol.">
        <title>Genome sequence of the plant-pathogenic bacterium Dickeya dadantii 3937.</title>
        <authorList>
            <person name="Glasner J.D."/>
            <person name="Yang C.H."/>
            <person name="Reverchon S."/>
            <person name="Hugouvieux-Cotte-Pattat N."/>
            <person name="Condemine G."/>
            <person name="Bohin J.P."/>
            <person name="Van Gijsegem F."/>
            <person name="Yang S."/>
            <person name="Franza T."/>
            <person name="Expert D."/>
            <person name="Plunkett G. III"/>
            <person name="San Francisco M.J."/>
            <person name="Charkowski A.O."/>
            <person name="Py B."/>
            <person name="Bell K."/>
            <person name="Rauscher L."/>
            <person name="Rodriguez-Palenzuela P."/>
            <person name="Toussaint A."/>
            <person name="Holeva M.C."/>
            <person name="He S.Y."/>
            <person name="Douet V."/>
            <person name="Boccara M."/>
            <person name="Blanco C."/>
            <person name="Toth I."/>
            <person name="Anderson B.D."/>
            <person name="Biehl B.S."/>
            <person name="Mau B."/>
            <person name="Flynn S.M."/>
            <person name="Barras F."/>
            <person name="Lindeberg M."/>
            <person name="Birch P.R."/>
            <person name="Tsuyumu S."/>
            <person name="Shi X."/>
            <person name="Hibbing M."/>
            <person name="Yap M.N."/>
            <person name="Carpentier M."/>
            <person name="Dassa E."/>
            <person name="Umehara M."/>
            <person name="Kim J.F."/>
            <person name="Rusch M."/>
            <person name="Soni P."/>
            <person name="Mayhew G.F."/>
            <person name="Fouts D.E."/>
            <person name="Gill S.R."/>
            <person name="Blattner F.R."/>
            <person name="Keen N.T."/>
            <person name="Perna N.T."/>
        </authorList>
    </citation>
    <scope>NUCLEOTIDE SEQUENCE [LARGE SCALE GENOMIC DNA]</scope>
    <source>
        <strain evidence="1 2">3937</strain>
    </source>
</reference>
<name>E0SC66_DICD3</name>
<keyword evidence="2" id="KW-1185">Reference proteome</keyword>
<evidence type="ECO:0000313" key="2">
    <source>
        <dbReference type="Proteomes" id="UP000006859"/>
    </source>
</evidence>
<organism evidence="1 2">
    <name type="scientific">Dickeya dadantii (strain 3937)</name>
    <name type="common">Erwinia chrysanthemi (strain 3937)</name>
    <dbReference type="NCBI Taxonomy" id="198628"/>
    <lineage>
        <taxon>Bacteria</taxon>
        <taxon>Pseudomonadati</taxon>
        <taxon>Pseudomonadota</taxon>
        <taxon>Gammaproteobacteria</taxon>
        <taxon>Enterobacterales</taxon>
        <taxon>Pectobacteriaceae</taxon>
        <taxon>Dickeya</taxon>
    </lineage>
</organism>
<dbReference type="AlphaFoldDB" id="E0SC66"/>
<protein>
    <submittedName>
        <fullName evidence="1">Uncharacterized protein</fullName>
    </submittedName>
</protein>
<dbReference type="EMBL" id="CP002038">
    <property type="protein sequence ID" value="ADM99663.1"/>
    <property type="molecule type" value="Genomic_DNA"/>
</dbReference>
<dbReference type="KEGG" id="ddd:Dda3937_03943"/>
<dbReference type="Proteomes" id="UP000006859">
    <property type="component" value="Chromosome"/>
</dbReference>
<gene>
    <name evidence="1" type="ordered locus">Dda3937_03943</name>
</gene>